<keyword evidence="8" id="KW-0460">Magnesium</keyword>
<evidence type="ECO:0000256" key="4">
    <source>
        <dbReference type="ARBA" id="ARBA00022553"/>
    </source>
</evidence>
<evidence type="ECO:0000256" key="9">
    <source>
        <dbReference type="RuleBase" id="RU003946"/>
    </source>
</evidence>
<reference evidence="12" key="1">
    <citation type="journal article" date="2019" name="Int. J. Syst. Evol. Microbiol.">
        <title>The Global Catalogue of Microorganisms (GCM) 10K type strain sequencing project: providing services to taxonomists for standard genome sequencing and annotation.</title>
        <authorList>
            <consortium name="The Broad Institute Genomics Platform"/>
            <consortium name="The Broad Institute Genome Sequencing Center for Infectious Disease"/>
            <person name="Wu L."/>
            <person name="Ma J."/>
        </authorList>
    </citation>
    <scope>NUCLEOTIDE SEQUENCE [LARGE SCALE GENOMIC DNA]</scope>
    <source>
        <strain evidence="12">KCTC 42730</strain>
    </source>
</reference>
<evidence type="ECO:0000256" key="6">
    <source>
        <dbReference type="ARBA" id="ARBA00022801"/>
    </source>
</evidence>
<sequence>MKYKLTLLASLVASFSSFAAPKNIIYMIGDGMGPAYTTAYRYYMDNPATKVVDPTVFDSILKGMAHTYPDDDTVVTDSAAGATALSTGTKSYNGAIAVDTAKHDLKTMLEIAKEHGKTTALVATSQINHATPASFAAHNVSRRNYNEIANDYIDNKINGKLAVDLMLGGGTDYFIREDRNIVAEFKQAGYQYEDDFAALENINSIPGLGLFAPVAFPAAIDANPDRLEKMTKKALSLLHKQNNKGFFVMIEGSQIDWCGHANDIACAMHEMHDFANAISVAKDYVDANPDTLLVITADHSTGGLTLGANGEYKWLRDVVKGVKASAPVITKALMNAEDLAATWPQYSSIPLTTAYLEQLTKAKVAGEKALNKAIRHIIDAESFTGWTTSGHTAIDVQVFAHGQHANDFVGSQNNTAIAEKLIGYIKQ</sequence>
<evidence type="ECO:0000256" key="5">
    <source>
        <dbReference type="ARBA" id="ARBA00022723"/>
    </source>
</evidence>
<name>A0ABV7CJ03_9GAMM</name>
<keyword evidence="12" id="KW-1185">Reference proteome</keyword>
<feature type="chain" id="PRO_5046830684" evidence="10">
    <location>
        <begin position="20"/>
        <end position="427"/>
    </location>
</feature>
<comment type="caution">
    <text evidence="11">The sequence shown here is derived from an EMBL/GenBank/DDBJ whole genome shotgun (WGS) entry which is preliminary data.</text>
</comment>
<dbReference type="InterPro" id="IPR017850">
    <property type="entry name" value="Alkaline_phosphatase_core_sf"/>
</dbReference>
<protein>
    <submittedName>
        <fullName evidence="11">Alkaline phosphatase</fullName>
    </submittedName>
</protein>
<keyword evidence="10" id="KW-0732">Signal</keyword>
<evidence type="ECO:0000313" key="11">
    <source>
        <dbReference type="EMBL" id="MFC3032521.1"/>
    </source>
</evidence>
<dbReference type="Gene3D" id="3.40.720.10">
    <property type="entry name" value="Alkaline Phosphatase, subunit A"/>
    <property type="match status" value="1"/>
</dbReference>
<dbReference type="RefSeq" id="WP_377123113.1">
    <property type="nucleotide sequence ID" value="NZ_JBHRSD010000014.1"/>
</dbReference>
<proteinExistence type="inferred from homology"/>
<keyword evidence="4" id="KW-0597">Phosphoprotein</keyword>
<evidence type="ECO:0000256" key="1">
    <source>
        <dbReference type="ARBA" id="ARBA00001946"/>
    </source>
</evidence>
<evidence type="ECO:0000256" key="7">
    <source>
        <dbReference type="ARBA" id="ARBA00022833"/>
    </source>
</evidence>
<evidence type="ECO:0000256" key="8">
    <source>
        <dbReference type="ARBA" id="ARBA00022842"/>
    </source>
</evidence>
<evidence type="ECO:0000256" key="3">
    <source>
        <dbReference type="ARBA" id="ARBA00005984"/>
    </source>
</evidence>
<dbReference type="EMBL" id="JBHRSD010000014">
    <property type="protein sequence ID" value="MFC3032521.1"/>
    <property type="molecule type" value="Genomic_DNA"/>
</dbReference>
<dbReference type="PANTHER" id="PTHR11596:SF5">
    <property type="entry name" value="ALKALINE PHOSPHATASE"/>
    <property type="match status" value="1"/>
</dbReference>
<comment type="cofactor">
    <cofactor evidence="1">
        <name>Mg(2+)</name>
        <dbReference type="ChEBI" id="CHEBI:18420"/>
    </cofactor>
</comment>
<accession>A0ABV7CJ03</accession>
<keyword evidence="7" id="KW-0862">Zinc</keyword>
<dbReference type="PROSITE" id="PS00123">
    <property type="entry name" value="ALKALINE_PHOSPHATASE"/>
    <property type="match status" value="1"/>
</dbReference>
<dbReference type="PANTHER" id="PTHR11596">
    <property type="entry name" value="ALKALINE PHOSPHATASE"/>
    <property type="match status" value="1"/>
</dbReference>
<evidence type="ECO:0000313" key="12">
    <source>
        <dbReference type="Proteomes" id="UP001595453"/>
    </source>
</evidence>
<dbReference type="InterPro" id="IPR001952">
    <property type="entry name" value="Alkaline_phosphatase"/>
</dbReference>
<comment type="similarity">
    <text evidence="3 9">Belongs to the alkaline phosphatase family.</text>
</comment>
<dbReference type="Gene3D" id="1.10.60.40">
    <property type="match status" value="1"/>
</dbReference>
<dbReference type="Proteomes" id="UP001595453">
    <property type="component" value="Unassembled WGS sequence"/>
</dbReference>
<feature type="signal peptide" evidence="10">
    <location>
        <begin position="1"/>
        <end position="19"/>
    </location>
</feature>
<dbReference type="CDD" id="cd16012">
    <property type="entry name" value="ALP"/>
    <property type="match status" value="1"/>
</dbReference>
<evidence type="ECO:0000256" key="10">
    <source>
        <dbReference type="SAM" id="SignalP"/>
    </source>
</evidence>
<dbReference type="SUPFAM" id="SSF53649">
    <property type="entry name" value="Alkaline phosphatase-like"/>
    <property type="match status" value="1"/>
</dbReference>
<keyword evidence="6" id="KW-0378">Hydrolase</keyword>
<comment type="cofactor">
    <cofactor evidence="2">
        <name>Zn(2+)</name>
        <dbReference type="ChEBI" id="CHEBI:29105"/>
    </cofactor>
</comment>
<dbReference type="PRINTS" id="PR00113">
    <property type="entry name" value="ALKPHPHTASE"/>
</dbReference>
<evidence type="ECO:0000256" key="2">
    <source>
        <dbReference type="ARBA" id="ARBA00001947"/>
    </source>
</evidence>
<keyword evidence="5" id="KW-0479">Metal-binding</keyword>
<gene>
    <name evidence="11" type="ORF">ACFOEE_08325</name>
</gene>
<organism evidence="11 12">
    <name type="scientific">Pseudoalteromonas fenneropenaei</name>
    <dbReference type="NCBI Taxonomy" id="1737459"/>
    <lineage>
        <taxon>Bacteria</taxon>
        <taxon>Pseudomonadati</taxon>
        <taxon>Pseudomonadota</taxon>
        <taxon>Gammaproteobacteria</taxon>
        <taxon>Alteromonadales</taxon>
        <taxon>Pseudoalteromonadaceae</taxon>
        <taxon>Pseudoalteromonas</taxon>
    </lineage>
</organism>
<dbReference type="SMART" id="SM00098">
    <property type="entry name" value="alkPPc"/>
    <property type="match status" value="1"/>
</dbReference>
<dbReference type="Pfam" id="PF00245">
    <property type="entry name" value="Alk_phosphatase"/>
    <property type="match status" value="1"/>
</dbReference>
<dbReference type="InterPro" id="IPR018299">
    <property type="entry name" value="Alkaline_phosphatase_AS"/>
</dbReference>